<name>A0A0L8GUK7_OCTBM</name>
<sequence length="159" mass="18036">MKTCLTKAYHIYIDNWFSSPDLFLLLQARRTNAFWCEKKNVCKLSTMYSASIKDTRKQDVDGKAIMKPSLVVSYNEGMGGVDCSDQLATTHKSKMLGGVGDGLTFKNLLFRETTTNVSKRCTICKTKGKRNETRYHCSQCDIPLCGVPCFELYDTKIKF</sequence>
<evidence type="ECO:0000259" key="1">
    <source>
        <dbReference type="Pfam" id="PF13842"/>
    </source>
</evidence>
<feature type="domain" description="PiggyBac transposable element-derived protein 4 C-terminal zinc-finger" evidence="1">
    <location>
        <begin position="115"/>
        <end position="153"/>
    </location>
</feature>
<dbReference type="AlphaFoldDB" id="A0A0L8GUK7"/>
<dbReference type="EMBL" id="KQ420434">
    <property type="protein sequence ID" value="KOF80300.1"/>
    <property type="molecule type" value="Genomic_DNA"/>
</dbReference>
<dbReference type="PANTHER" id="PTHR46599:SF3">
    <property type="entry name" value="PIGGYBAC TRANSPOSABLE ELEMENT-DERIVED PROTEIN 4"/>
    <property type="match status" value="1"/>
</dbReference>
<dbReference type="PANTHER" id="PTHR46599">
    <property type="entry name" value="PIGGYBAC TRANSPOSABLE ELEMENT-DERIVED PROTEIN 4"/>
    <property type="match status" value="1"/>
</dbReference>
<evidence type="ECO:0000313" key="2">
    <source>
        <dbReference type="EMBL" id="KOF80300.1"/>
    </source>
</evidence>
<dbReference type="Gene3D" id="3.30.60.190">
    <property type="match status" value="1"/>
</dbReference>
<accession>A0A0L8GUK7</accession>
<dbReference type="OrthoDB" id="6112068at2759"/>
<gene>
    <name evidence="2" type="ORF">OCBIM_22028119mg</name>
</gene>
<dbReference type="Pfam" id="PF13842">
    <property type="entry name" value="zf-Tnp_2"/>
    <property type="match status" value="1"/>
</dbReference>
<protein>
    <recommendedName>
        <fullName evidence="1">PiggyBac transposable element-derived protein 4 C-terminal zinc-finger domain-containing protein</fullName>
    </recommendedName>
</protein>
<reference evidence="2" key="1">
    <citation type="submission" date="2015-07" db="EMBL/GenBank/DDBJ databases">
        <title>MeaNS - Measles Nucleotide Surveillance Program.</title>
        <authorList>
            <person name="Tran T."/>
            <person name="Druce J."/>
        </authorList>
    </citation>
    <scope>NUCLEOTIDE SEQUENCE</scope>
    <source>
        <strain evidence="2">UCB-OBI-ISO-001</strain>
        <tissue evidence="2">Gonad</tissue>
    </source>
</reference>
<dbReference type="InterPro" id="IPR032718">
    <property type="entry name" value="PGBD4_Znf_C"/>
</dbReference>
<proteinExistence type="predicted"/>
<organism evidence="2">
    <name type="scientific">Octopus bimaculoides</name>
    <name type="common">California two-spotted octopus</name>
    <dbReference type="NCBI Taxonomy" id="37653"/>
    <lineage>
        <taxon>Eukaryota</taxon>
        <taxon>Metazoa</taxon>
        <taxon>Spiralia</taxon>
        <taxon>Lophotrochozoa</taxon>
        <taxon>Mollusca</taxon>
        <taxon>Cephalopoda</taxon>
        <taxon>Coleoidea</taxon>
        <taxon>Octopodiformes</taxon>
        <taxon>Octopoda</taxon>
        <taxon>Incirrata</taxon>
        <taxon>Octopodidae</taxon>
        <taxon>Octopus</taxon>
    </lineage>
</organism>
<dbReference type="STRING" id="37653.A0A0L8GUK7"/>